<comment type="caution">
    <text evidence="2">The sequence shown here is derived from an EMBL/GenBank/DDBJ whole genome shotgun (WGS) entry which is preliminary data.</text>
</comment>
<reference evidence="2 3" key="1">
    <citation type="submission" date="2020-08" db="EMBL/GenBank/DDBJ databases">
        <title>Sequencing the genomes of 1000 actinobacteria strains.</title>
        <authorList>
            <person name="Klenk H.-P."/>
        </authorList>
    </citation>
    <scope>NUCLEOTIDE SEQUENCE [LARGE SCALE GENOMIC DNA]</scope>
    <source>
        <strain evidence="2 3">DSM 45507</strain>
    </source>
</reference>
<gene>
    <name evidence="2" type="ORF">HD596_002432</name>
</gene>
<sequence>MLKKIATGFLAVAATSALALSLPAAANAATAAAPSHDDDYSDYWGPVYAKNSQAKSQGWIGVSWDEDGESNEVTVKGRLYDLDNRDEDEGGKCAFVKFEASDFDHDWSPVYSKKYCGFPGYKKFTFSENDVFSVRVKVCQIGQYSNYPTKCGRWEYIYTAESE</sequence>
<keyword evidence="1" id="KW-0732">Signal</keyword>
<accession>A0A7W9L9L2</accession>
<feature type="chain" id="PRO_5038591022" description="Secreted protein" evidence="1">
    <location>
        <begin position="20"/>
        <end position="163"/>
    </location>
</feature>
<dbReference type="AlphaFoldDB" id="A0A7W9L9L2"/>
<evidence type="ECO:0000313" key="3">
    <source>
        <dbReference type="Proteomes" id="UP000579153"/>
    </source>
</evidence>
<organism evidence="2 3">
    <name type="scientific">Nonomuraea jabiensis</name>
    <dbReference type="NCBI Taxonomy" id="882448"/>
    <lineage>
        <taxon>Bacteria</taxon>
        <taxon>Bacillati</taxon>
        <taxon>Actinomycetota</taxon>
        <taxon>Actinomycetes</taxon>
        <taxon>Streptosporangiales</taxon>
        <taxon>Streptosporangiaceae</taxon>
        <taxon>Nonomuraea</taxon>
    </lineage>
</organism>
<dbReference type="Proteomes" id="UP000579153">
    <property type="component" value="Unassembled WGS sequence"/>
</dbReference>
<feature type="signal peptide" evidence="1">
    <location>
        <begin position="1"/>
        <end position="19"/>
    </location>
</feature>
<dbReference type="EMBL" id="JACHMB010000001">
    <property type="protein sequence ID" value="MBB5775676.1"/>
    <property type="molecule type" value="Genomic_DNA"/>
</dbReference>
<keyword evidence="3" id="KW-1185">Reference proteome</keyword>
<evidence type="ECO:0000313" key="2">
    <source>
        <dbReference type="EMBL" id="MBB5775676.1"/>
    </source>
</evidence>
<proteinExistence type="predicted"/>
<evidence type="ECO:0008006" key="4">
    <source>
        <dbReference type="Google" id="ProtNLM"/>
    </source>
</evidence>
<dbReference type="RefSeq" id="WP_185069328.1">
    <property type="nucleotide sequence ID" value="NZ_JACHMB010000001.1"/>
</dbReference>
<name>A0A7W9L9L2_9ACTN</name>
<protein>
    <recommendedName>
        <fullName evidence="4">Secreted protein</fullName>
    </recommendedName>
</protein>
<evidence type="ECO:0000256" key="1">
    <source>
        <dbReference type="SAM" id="SignalP"/>
    </source>
</evidence>